<dbReference type="EMBL" id="JAPFRD010000001">
    <property type="protein sequence ID" value="MCW8106912.1"/>
    <property type="molecule type" value="Genomic_DNA"/>
</dbReference>
<accession>A0ABT3P2C6</accession>
<dbReference type="InterPro" id="IPR029021">
    <property type="entry name" value="Prot-tyrosine_phosphatase-like"/>
</dbReference>
<evidence type="ECO:0000313" key="3">
    <source>
        <dbReference type="Proteomes" id="UP001142810"/>
    </source>
</evidence>
<comment type="caution">
    <text evidence="2">The sequence shown here is derived from an EMBL/GenBank/DDBJ whole genome shotgun (WGS) entry which is preliminary data.</text>
</comment>
<dbReference type="Pfam" id="PF04273">
    <property type="entry name" value="BLH_phosphatase"/>
    <property type="match status" value="1"/>
</dbReference>
<feature type="domain" description="Beta-lactamase hydrolase-like protein phosphatase-like" evidence="1">
    <location>
        <begin position="3"/>
        <end position="107"/>
    </location>
</feature>
<organism evidence="2 3">
    <name type="scientific">Alteromonas aquimaris</name>
    <dbReference type="NCBI Taxonomy" id="2998417"/>
    <lineage>
        <taxon>Bacteria</taxon>
        <taxon>Pseudomonadati</taxon>
        <taxon>Pseudomonadota</taxon>
        <taxon>Gammaproteobacteria</taxon>
        <taxon>Alteromonadales</taxon>
        <taxon>Alteromonadaceae</taxon>
        <taxon>Alteromonas/Salinimonas group</taxon>
        <taxon>Alteromonas</taxon>
    </lineage>
</organism>
<dbReference type="SUPFAM" id="SSF52799">
    <property type="entry name" value="(Phosphotyrosine protein) phosphatases II"/>
    <property type="match status" value="1"/>
</dbReference>
<dbReference type="Gene3D" id="3.90.190.10">
    <property type="entry name" value="Protein tyrosine phosphatase superfamily"/>
    <property type="match status" value="1"/>
</dbReference>
<keyword evidence="3" id="KW-1185">Reference proteome</keyword>
<evidence type="ECO:0000313" key="2">
    <source>
        <dbReference type="EMBL" id="MCW8106912.1"/>
    </source>
</evidence>
<dbReference type="InterPro" id="IPR005939">
    <property type="entry name" value="BLH_phosphatase-like"/>
</dbReference>
<keyword evidence="2" id="KW-0808">Transferase</keyword>
<sequence>MEIKKLTEMLSVSSQLNEWDLQQIRQLGFKSIICNRPDGESIEQTPFQLIDRQARIVDIKCYYLPVASGNITQPEANAFLDLLEQAEKPVLAYCRTGSRCTALWELAIQ</sequence>
<name>A0ABT3P2C6_9ALTE</name>
<dbReference type="RefSeq" id="WP_265615617.1">
    <property type="nucleotide sequence ID" value="NZ_JAPFRD010000001.1"/>
</dbReference>
<protein>
    <submittedName>
        <fullName evidence="2">TIGR01244 family sulfur transferase</fullName>
    </submittedName>
</protein>
<proteinExistence type="predicted"/>
<dbReference type="GO" id="GO:0016740">
    <property type="term" value="F:transferase activity"/>
    <property type="evidence" value="ECO:0007669"/>
    <property type="project" value="UniProtKB-KW"/>
</dbReference>
<dbReference type="Proteomes" id="UP001142810">
    <property type="component" value="Unassembled WGS sequence"/>
</dbReference>
<gene>
    <name evidence="2" type="ORF">OPS25_00155</name>
</gene>
<reference evidence="2" key="1">
    <citation type="submission" date="2022-11" db="EMBL/GenBank/DDBJ databases">
        <title>Alteromonas sp. nov., isolated from sea water of the Qingdao.</title>
        <authorList>
            <person name="Wang Q."/>
        </authorList>
    </citation>
    <scope>NUCLEOTIDE SEQUENCE</scope>
    <source>
        <strain evidence="2">ASW11-7</strain>
    </source>
</reference>
<evidence type="ECO:0000259" key="1">
    <source>
        <dbReference type="Pfam" id="PF04273"/>
    </source>
</evidence>
<dbReference type="NCBIfam" id="TIGR01244">
    <property type="entry name" value="TIGR01244 family sulfur transferase"/>
    <property type="match status" value="1"/>
</dbReference>